<dbReference type="EMBL" id="VIFX01000085">
    <property type="protein sequence ID" value="TQR82284.1"/>
    <property type="molecule type" value="Genomic_DNA"/>
</dbReference>
<evidence type="ECO:0000313" key="2">
    <source>
        <dbReference type="EMBL" id="TQR82284.1"/>
    </source>
</evidence>
<reference evidence="2 3" key="1">
    <citation type="submission" date="2018-10" db="EMBL/GenBank/DDBJ databases">
        <title>Draft genome of Mycobacterium hodleri strain B.</title>
        <authorList>
            <person name="Amande T.J."/>
            <person name="Mcgenity T.J."/>
        </authorList>
    </citation>
    <scope>NUCLEOTIDE SEQUENCE [LARGE SCALE GENOMIC DNA]</scope>
    <source>
        <strain evidence="2 3">B</strain>
    </source>
</reference>
<feature type="transmembrane region" description="Helical" evidence="1">
    <location>
        <begin position="114"/>
        <end position="136"/>
    </location>
</feature>
<proteinExistence type="predicted"/>
<evidence type="ECO:0000256" key="1">
    <source>
        <dbReference type="SAM" id="Phobius"/>
    </source>
</evidence>
<feature type="transmembrane region" description="Helical" evidence="1">
    <location>
        <begin position="235"/>
        <end position="255"/>
    </location>
</feature>
<evidence type="ECO:0008006" key="4">
    <source>
        <dbReference type="Google" id="ProtNLM"/>
    </source>
</evidence>
<keyword evidence="3" id="KW-1185">Reference proteome</keyword>
<feature type="transmembrane region" description="Helical" evidence="1">
    <location>
        <begin position="185"/>
        <end position="205"/>
    </location>
</feature>
<sequence length="263" mass="27490">MPDSETEVCRTDSSVRAWRWISTLLAVTQLATPPVITRVFGDFLSSGATNRALITPSGYAFSIWGLITLLTVATGVAILRYGLGSTWETRVLVELTVVYTGFSTWLVVAAQDWLWLSVAVFAVMVVALVDVVRLVVRQGGDLTCPRWLRWLATVTFGLYLGWSSVAVFVNVAAAAIRAGAPADAVGWQAAVLVAATVTAVVLTALLRGSPGYVAAVAWALVAAAIGAAHRGSTVLAVASAVAILLVVGTAALQGVGSLRRHSG</sequence>
<keyword evidence="1" id="KW-0472">Membrane</keyword>
<comment type="caution">
    <text evidence="2">The sequence shown here is derived from an EMBL/GenBank/DDBJ whole genome shotgun (WGS) entry which is preliminary data.</text>
</comment>
<feature type="transmembrane region" description="Helical" evidence="1">
    <location>
        <begin position="212"/>
        <end position="229"/>
    </location>
</feature>
<dbReference type="RefSeq" id="WP_142556088.1">
    <property type="nucleotide sequence ID" value="NZ_VIFX01000085.1"/>
</dbReference>
<feature type="transmembrane region" description="Helical" evidence="1">
    <location>
        <begin position="59"/>
        <end position="79"/>
    </location>
</feature>
<dbReference type="Proteomes" id="UP000315759">
    <property type="component" value="Unassembled WGS sequence"/>
</dbReference>
<keyword evidence="1" id="KW-1133">Transmembrane helix</keyword>
<dbReference type="AlphaFoldDB" id="A0A544VQL8"/>
<protein>
    <recommendedName>
        <fullName evidence="4">Tryptophan-rich sensory protein</fullName>
    </recommendedName>
</protein>
<name>A0A544VQL8_9MYCO</name>
<gene>
    <name evidence="2" type="ORF">D8S82_32895</name>
</gene>
<feature type="transmembrane region" description="Helical" evidence="1">
    <location>
        <begin position="148"/>
        <end position="173"/>
    </location>
</feature>
<evidence type="ECO:0000313" key="3">
    <source>
        <dbReference type="Proteomes" id="UP000315759"/>
    </source>
</evidence>
<keyword evidence="1" id="KW-0812">Transmembrane</keyword>
<organism evidence="2 3">
    <name type="scientific">Mycolicibacterium hodleri</name>
    <dbReference type="NCBI Taxonomy" id="49897"/>
    <lineage>
        <taxon>Bacteria</taxon>
        <taxon>Bacillati</taxon>
        <taxon>Actinomycetota</taxon>
        <taxon>Actinomycetes</taxon>
        <taxon>Mycobacteriales</taxon>
        <taxon>Mycobacteriaceae</taxon>
        <taxon>Mycolicibacterium</taxon>
    </lineage>
</organism>
<feature type="transmembrane region" description="Helical" evidence="1">
    <location>
        <begin position="91"/>
        <end position="108"/>
    </location>
</feature>
<accession>A0A544VQL8</accession>